<dbReference type="Proteomes" id="UP000077603">
    <property type="component" value="Chromosome"/>
</dbReference>
<dbReference type="InterPro" id="IPR017871">
    <property type="entry name" value="ABC_transporter-like_CS"/>
</dbReference>
<reference evidence="9 10" key="1">
    <citation type="journal article" date="2014" name="Genome Announc.">
        <title>Genome Sequence of a Promising Hydrogen-Producing Facultative Anaerobic Bacterium, Brevundimonas naejangsanensis Strain B1.</title>
        <authorList>
            <person name="Su H."/>
            <person name="Zhang T."/>
            <person name="Bao M."/>
            <person name="Jiang Y."/>
            <person name="Wang Y."/>
            <person name="Tan T."/>
        </authorList>
    </citation>
    <scope>NUCLEOTIDE SEQUENCE [LARGE SCALE GENOMIC DNA]</scope>
    <source>
        <strain evidence="9 10">B1</strain>
    </source>
</reference>
<sequence>MSVAELNTAHEMVLDIRKLRLETVADRRVLIPNLDLTIRRGEIVGLVGQSGSGKTLTCFAVGGLVPPGVRVAGGEIHLEGRRIDNLAEADWRAVRGGRIGMVFQDPLSSFNPVKTVGSILIESARRHRGLDKAAARALAVETLRAMRLPGADACVDAFPHQLSGGQRQRAMIGLALINQPALILADEPTTALDPTVQLQILALLRRQAQQAAALMITHDIAAAGAVCDRIAVMLEGEIVEEGPTTQVLYEPRHPFTRSLRDAAHLGRRA</sequence>
<comment type="subcellular location">
    <subcellularLocation>
        <location evidence="1">Cell inner membrane</location>
        <topology evidence="1">Peripheral membrane protein</topology>
    </subcellularLocation>
</comment>
<protein>
    <recommendedName>
        <fullName evidence="8">ABC transporter domain-containing protein</fullName>
    </recommendedName>
</protein>
<dbReference type="InterPro" id="IPR003593">
    <property type="entry name" value="AAA+_ATPase"/>
</dbReference>
<dbReference type="PANTHER" id="PTHR43297:SF2">
    <property type="entry name" value="DIPEPTIDE TRANSPORT ATP-BINDING PROTEIN DPPD"/>
    <property type="match status" value="1"/>
</dbReference>
<dbReference type="SUPFAM" id="SSF52540">
    <property type="entry name" value="P-loop containing nucleoside triphosphate hydrolases"/>
    <property type="match status" value="1"/>
</dbReference>
<dbReference type="InterPro" id="IPR003439">
    <property type="entry name" value="ABC_transporter-like_ATP-bd"/>
</dbReference>
<name>A0A172Y3N1_9CAUL</name>
<keyword evidence="7" id="KW-0472">Membrane</keyword>
<dbReference type="Pfam" id="PF00005">
    <property type="entry name" value="ABC_tran"/>
    <property type="match status" value="1"/>
</dbReference>
<dbReference type="GO" id="GO:0016887">
    <property type="term" value="F:ATP hydrolysis activity"/>
    <property type="evidence" value="ECO:0007669"/>
    <property type="project" value="InterPro"/>
</dbReference>
<evidence type="ECO:0000256" key="2">
    <source>
        <dbReference type="ARBA" id="ARBA00005417"/>
    </source>
</evidence>
<dbReference type="eggNOG" id="COG0444">
    <property type="taxonomic scope" value="Bacteria"/>
</dbReference>
<evidence type="ECO:0000313" key="9">
    <source>
        <dbReference type="EMBL" id="ANF53808.1"/>
    </source>
</evidence>
<dbReference type="SMART" id="SM00382">
    <property type="entry name" value="AAA"/>
    <property type="match status" value="1"/>
</dbReference>
<dbReference type="PANTHER" id="PTHR43297">
    <property type="entry name" value="OLIGOPEPTIDE TRANSPORT ATP-BINDING PROTEIN APPD"/>
    <property type="match status" value="1"/>
</dbReference>
<dbReference type="InterPro" id="IPR027417">
    <property type="entry name" value="P-loop_NTPase"/>
</dbReference>
<evidence type="ECO:0000256" key="1">
    <source>
        <dbReference type="ARBA" id="ARBA00004417"/>
    </source>
</evidence>
<dbReference type="CDD" id="cd03257">
    <property type="entry name" value="ABC_NikE_OppD_transporters"/>
    <property type="match status" value="1"/>
</dbReference>
<gene>
    <name evidence="9" type="ORF">DA69_02995</name>
</gene>
<accession>A0A172Y3N1</accession>
<dbReference type="RefSeq" id="WP_035302268.1">
    <property type="nucleotide sequence ID" value="NZ_CP015614.1"/>
</dbReference>
<dbReference type="PROSITE" id="PS50893">
    <property type="entry name" value="ABC_TRANSPORTER_2"/>
    <property type="match status" value="1"/>
</dbReference>
<evidence type="ECO:0000256" key="6">
    <source>
        <dbReference type="ARBA" id="ARBA00022840"/>
    </source>
</evidence>
<proteinExistence type="inferred from homology"/>
<comment type="similarity">
    <text evidence="2">Belongs to the ABC transporter superfamily.</text>
</comment>
<dbReference type="OrthoDB" id="9802264at2"/>
<dbReference type="PROSITE" id="PS00211">
    <property type="entry name" value="ABC_TRANSPORTER_1"/>
    <property type="match status" value="1"/>
</dbReference>
<keyword evidence="4" id="KW-1003">Cell membrane</keyword>
<dbReference type="Gene3D" id="3.40.50.300">
    <property type="entry name" value="P-loop containing nucleotide triphosphate hydrolases"/>
    <property type="match status" value="1"/>
</dbReference>
<evidence type="ECO:0000256" key="7">
    <source>
        <dbReference type="ARBA" id="ARBA00023136"/>
    </source>
</evidence>
<dbReference type="AlphaFoldDB" id="A0A172Y3N1"/>
<evidence type="ECO:0000313" key="10">
    <source>
        <dbReference type="Proteomes" id="UP000077603"/>
    </source>
</evidence>
<dbReference type="KEGG" id="bne:DA69_02995"/>
<evidence type="ECO:0000259" key="8">
    <source>
        <dbReference type="PROSITE" id="PS50893"/>
    </source>
</evidence>
<dbReference type="GO" id="GO:0005886">
    <property type="term" value="C:plasma membrane"/>
    <property type="evidence" value="ECO:0007669"/>
    <property type="project" value="UniProtKB-SubCell"/>
</dbReference>
<keyword evidence="10" id="KW-1185">Reference proteome</keyword>
<dbReference type="STRING" id="588932.DA69_02995"/>
<keyword evidence="6" id="KW-0067">ATP-binding</keyword>
<keyword evidence="5" id="KW-0547">Nucleotide-binding</keyword>
<keyword evidence="3" id="KW-0813">Transport</keyword>
<feature type="domain" description="ABC transporter" evidence="8">
    <location>
        <begin position="16"/>
        <end position="260"/>
    </location>
</feature>
<dbReference type="GO" id="GO:0005524">
    <property type="term" value="F:ATP binding"/>
    <property type="evidence" value="ECO:0007669"/>
    <property type="project" value="UniProtKB-KW"/>
</dbReference>
<organism evidence="9 10">
    <name type="scientific">Brevundimonas naejangsanensis</name>
    <dbReference type="NCBI Taxonomy" id="588932"/>
    <lineage>
        <taxon>Bacteria</taxon>
        <taxon>Pseudomonadati</taxon>
        <taxon>Pseudomonadota</taxon>
        <taxon>Alphaproteobacteria</taxon>
        <taxon>Caulobacterales</taxon>
        <taxon>Caulobacteraceae</taxon>
        <taxon>Brevundimonas</taxon>
    </lineage>
</organism>
<dbReference type="InterPro" id="IPR050388">
    <property type="entry name" value="ABC_Ni/Peptide_Import"/>
</dbReference>
<dbReference type="EMBL" id="CP015614">
    <property type="protein sequence ID" value="ANF53808.1"/>
    <property type="molecule type" value="Genomic_DNA"/>
</dbReference>
<evidence type="ECO:0000256" key="4">
    <source>
        <dbReference type="ARBA" id="ARBA00022475"/>
    </source>
</evidence>
<evidence type="ECO:0000256" key="5">
    <source>
        <dbReference type="ARBA" id="ARBA00022741"/>
    </source>
</evidence>
<evidence type="ECO:0000256" key="3">
    <source>
        <dbReference type="ARBA" id="ARBA00022448"/>
    </source>
</evidence>